<feature type="compositionally biased region" description="Polar residues" evidence="1">
    <location>
        <begin position="119"/>
        <end position="128"/>
    </location>
</feature>
<feature type="region of interest" description="Disordered" evidence="1">
    <location>
        <begin position="39"/>
        <end position="128"/>
    </location>
</feature>
<sequence>MKTYVVLEQHYGDKQYWVGDKREMLEADAARLIELGLIAEAESSEDDNNPEPEKKTGRKAKGNAPKNKADDVNPSETVIQPEEVVQPETVVQTEDVIQPETVVQTEDVIQPEEVVQSELDGQSENGND</sequence>
<reference evidence="2" key="1">
    <citation type="journal article" date="2021" name="Proc. Natl. Acad. Sci. U.S.A.">
        <title>A Catalog of Tens of Thousands of Viruses from Human Metagenomes Reveals Hidden Associations with Chronic Diseases.</title>
        <authorList>
            <person name="Tisza M.J."/>
            <person name="Buck C.B."/>
        </authorList>
    </citation>
    <scope>NUCLEOTIDE SEQUENCE</scope>
    <source>
        <strain evidence="2">Ctn3M15</strain>
    </source>
</reference>
<evidence type="ECO:0000256" key="1">
    <source>
        <dbReference type="SAM" id="MobiDB-lite"/>
    </source>
</evidence>
<accession>A0A8S5RL35</accession>
<organism evidence="2">
    <name type="scientific">virus sp. ctn3M15</name>
    <dbReference type="NCBI Taxonomy" id="2825821"/>
    <lineage>
        <taxon>Viruses</taxon>
    </lineage>
</organism>
<proteinExistence type="predicted"/>
<evidence type="ECO:0000313" key="2">
    <source>
        <dbReference type="EMBL" id="DAE32096.1"/>
    </source>
</evidence>
<protein>
    <submittedName>
        <fullName evidence="2">Uncharacterized protein</fullName>
    </submittedName>
</protein>
<feature type="compositionally biased region" description="Low complexity" evidence="1">
    <location>
        <begin position="76"/>
        <end position="94"/>
    </location>
</feature>
<name>A0A8S5RL35_9VIRU</name>
<dbReference type="EMBL" id="BK059116">
    <property type="protein sequence ID" value="DAE32096.1"/>
    <property type="molecule type" value="Genomic_DNA"/>
</dbReference>